<dbReference type="PANTHER" id="PTHR30146:SF109">
    <property type="entry name" value="HTH-TYPE TRANSCRIPTIONAL REGULATOR GALS"/>
    <property type="match status" value="1"/>
</dbReference>
<dbReference type="PANTHER" id="PTHR30146">
    <property type="entry name" value="LACI-RELATED TRANSCRIPTIONAL REPRESSOR"/>
    <property type="match status" value="1"/>
</dbReference>
<sequence length="374" mass="39658">MSPGEDPLSTFQLDPRSGVSLATQICTRIALQIADGDLAPGDLLPSVRSLAGRLGVNVNTVRAAYARLEADGLVQTRHGVGTVVLATPTGGLPNSAVPFGVNTIAVLVADLGAFYLPLVRGIQDVASDRGTLVLIADARDSPRLADAMTRRLIARGVDGIIAVSVGRMPDQLDSRVTRLPIVHVDQPDRRGYSLLFDGEGAGFSATSHLIDHGHDRIGLITAPLIWANVAEVSDGYRRAIEVGGADASAELVSEVPEFTIEAGRAAMARLLDLPHPPSAVFAAGSTLALGALTEAKSRGVRVPRDLAIVGYTDTPMAELVDPPLTMVEVPVREIGVRAMRMLSDLIDGKKPRRRRTVLDPELIVRQSCGPHDRE</sequence>
<dbReference type="CDD" id="cd07377">
    <property type="entry name" value="WHTH_GntR"/>
    <property type="match status" value="1"/>
</dbReference>
<evidence type="ECO:0000313" key="5">
    <source>
        <dbReference type="EMBL" id="MFH8252000.1"/>
    </source>
</evidence>
<evidence type="ECO:0000259" key="4">
    <source>
        <dbReference type="PROSITE" id="PS50949"/>
    </source>
</evidence>
<reference evidence="5 6" key="1">
    <citation type="submission" date="2024-09" db="EMBL/GenBank/DDBJ databases">
        <authorList>
            <person name="Pan X."/>
        </authorList>
    </citation>
    <scope>NUCLEOTIDE SEQUENCE [LARGE SCALE GENOMIC DNA]</scope>
    <source>
        <strain evidence="5 6">B2969</strain>
    </source>
</reference>
<keyword evidence="2" id="KW-0238">DNA-binding</keyword>
<dbReference type="SUPFAM" id="SSF46785">
    <property type="entry name" value="Winged helix' DNA-binding domain"/>
    <property type="match status" value="1"/>
</dbReference>
<comment type="caution">
    <text evidence="5">The sequence shown here is derived from an EMBL/GenBank/DDBJ whole genome shotgun (WGS) entry which is preliminary data.</text>
</comment>
<evidence type="ECO:0000313" key="6">
    <source>
        <dbReference type="Proteomes" id="UP001610861"/>
    </source>
</evidence>
<organism evidence="5 6">
    <name type="scientific">Microbacterium alkaliflavum</name>
    <dbReference type="NCBI Taxonomy" id="3248839"/>
    <lineage>
        <taxon>Bacteria</taxon>
        <taxon>Bacillati</taxon>
        <taxon>Actinomycetota</taxon>
        <taxon>Actinomycetes</taxon>
        <taxon>Micrococcales</taxon>
        <taxon>Microbacteriaceae</taxon>
        <taxon>Microbacterium</taxon>
    </lineage>
</organism>
<dbReference type="Gene3D" id="1.10.10.10">
    <property type="entry name" value="Winged helix-like DNA-binding domain superfamily/Winged helix DNA-binding domain"/>
    <property type="match status" value="1"/>
</dbReference>
<keyword evidence="1" id="KW-0805">Transcription regulation</keyword>
<dbReference type="Gene3D" id="3.40.50.2300">
    <property type="match status" value="2"/>
</dbReference>
<dbReference type="InterPro" id="IPR036388">
    <property type="entry name" value="WH-like_DNA-bd_sf"/>
</dbReference>
<accession>A0ABW7QBB8</accession>
<dbReference type="InterPro" id="IPR036390">
    <property type="entry name" value="WH_DNA-bd_sf"/>
</dbReference>
<name>A0ABW7QBB8_9MICO</name>
<protein>
    <submittedName>
        <fullName evidence="5">Substrate-binding domain-containing protein</fullName>
    </submittedName>
</protein>
<evidence type="ECO:0000256" key="1">
    <source>
        <dbReference type="ARBA" id="ARBA00023015"/>
    </source>
</evidence>
<dbReference type="Pfam" id="PF13377">
    <property type="entry name" value="Peripla_BP_3"/>
    <property type="match status" value="1"/>
</dbReference>
<dbReference type="SUPFAM" id="SSF53822">
    <property type="entry name" value="Periplasmic binding protein-like I"/>
    <property type="match status" value="1"/>
</dbReference>
<dbReference type="InterPro" id="IPR000524">
    <property type="entry name" value="Tscrpt_reg_HTH_GntR"/>
</dbReference>
<dbReference type="InterPro" id="IPR028082">
    <property type="entry name" value="Peripla_BP_I"/>
</dbReference>
<dbReference type="Pfam" id="PF00392">
    <property type="entry name" value="GntR"/>
    <property type="match status" value="1"/>
</dbReference>
<dbReference type="RefSeq" id="WP_397557445.1">
    <property type="nucleotide sequence ID" value="NZ_JBIQWL010000006.1"/>
</dbReference>
<proteinExistence type="predicted"/>
<dbReference type="PROSITE" id="PS50949">
    <property type="entry name" value="HTH_GNTR"/>
    <property type="match status" value="1"/>
</dbReference>
<keyword evidence="6" id="KW-1185">Reference proteome</keyword>
<evidence type="ECO:0000256" key="2">
    <source>
        <dbReference type="ARBA" id="ARBA00023125"/>
    </source>
</evidence>
<feature type="domain" description="HTH gntR-type" evidence="4">
    <location>
        <begin position="19"/>
        <end position="87"/>
    </location>
</feature>
<dbReference type="Proteomes" id="UP001610861">
    <property type="component" value="Unassembled WGS sequence"/>
</dbReference>
<dbReference type="InterPro" id="IPR046335">
    <property type="entry name" value="LacI/GalR-like_sensor"/>
</dbReference>
<keyword evidence="3" id="KW-0804">Transcription</keyword>
<dbReference type="EMBL" id="JBIQWL010000006">
    <property type="protein sequence ID" value="MFH8252000.1"/>
    <property type="molecule type" value="Genomic_DNA"/>
</dbReference>
<dbReference type="SMART" id="SM00345">
    <property type="entry name" value="HTH_GNTR"/>
    <property type="match status" value="1"/>
</dbReference>
<gene>
    <name evidence="5" type="ORF">ACH3VR_16665</name>
</gene>
<evidence type="ECO:0000256" key="3">
    <source>
        <dbReference type="ARBA" id="ARBA00023163"/>
    </source>
</evidence>